<dbReference type="EMBL" id="JAAGOA010000037">
    <property type="protein sequence ID" value="NEE04589.1"/>
    <property type="molecule type" value="Genomic_DNA"/>
</dbReference>
<evidence type="ECO:0000256" key="1">
    <source>
        <dbReference type="SAM" id="MobiDB-lite"/>
    </source>
</evidence>
<protein>
    <submittedName>
        <fullName evidence="3">PadR family transcriptional regulator</fullName>
    </submittedName>
</protein>
<evidence type="ECO:0000259" key="2">
    <source>
        <dbReference type="Pfam" id="PF03551"/>
    </source>
</evidence>
<dbReference type="InterPro" id="IPR036388">
    <property type="entry name" value="WH-like_DNA-bd_sf"/>
</dbReference>
<feature type="domain" description="Transcription regulator PadR N-terminal" evidence="2">
    <location>
        <begin position="3"/>
        <end position="75"/>
    </location>
</feature>
<name>A0A6L9SHC6_9ACTN</name>
<dbReference type="PANTHER" id="PTHR33169">
    <property type="entry name" value="PADR-FAMILY TRANSCRIPTIONAL REGULATOR"/>
    <property type="match status" value="1"/>
</dbReference>
<gene>
    <name evidence="3" type="ORF">G1H10_30940</name>
</gene>
<feature type="region of interest" description="Disordered" evidence="1">
    <location>
        <begin position="94"/>
        <end position="118"/>
    </location>
</feature>
<dbReference type="InterPro" id="IPR005149">
    <property type="entry name" value="Tscrpt_reg_PadR_N"/>
</dbReference>
<sequence>MCVLALVRQHGPTHGYEIAQRLRDAGLGDIKGGTLYPVLGRLEQRGRLRSEWISGEGGPGRKLVSITDEGRRALDAVVAEWKTWVGLVAATVEDPDNASGGQQPCEAPQATARRRREQ</sequence>
<evidence type="ECO:0000313" key="4">
    <source>
        <dbReference type="Proteomes" id="UP000475214"/>
    </source>
</evidence>
<dbReference type="InterPro" id="IPR052509">
    <property type="entry name" value="Metal_resp_DNA-bind_regulator"/>
</dbReference>
<dbReference type="Gene3D" id="1.10.10.10">
    <property type="entry name" value="Winged helix-like DNA-binding domain superfamily/Winged helix DNA-binding domain"/>
    <property type="match status" value="1"/>
</dbReference>
<dbReference type="SUPFAM" id="SSF46785">
    <property type="entry name" value="Winged helix' DNA-binding domain"/>
    <property type="match status" value="1"/>
</dbReference>
<dbReference type="Proteomes" id="UP000475214">
    <property type="component" value="Unassembled WGS sequence"/>
</dbReference>
<dbReference type="Pfam" id="PF03551">
    <property type="entry name" value="PadR"/>
    <property type="match status" value="1"/>
</dbReference>
<dbReference type="AlphaFoldDB" id="A0A6L9SHC6"/>
<dbReference type="PANTHER" id="PTHR33169:SF14">
    <property type="entry name" value="TRANSCRIPTIONAL REGULATOR RV3488"/>
    <property type="match status" value="1"/>
</dbReference>
<proteinExistence type="predicted"/>
<accession>A0A6L9SHC6</accession>
<organism evidence="3 4">
    <name type="scientific">Phytoactinopolyspora halotolerans</name>
    <dbReference type="NCBI Taxonomy" id="1981512"/>
    <lineage>
        <taxon>Bacteria</taxon>
        <taxon>Bacillati</taxon>
        <taxon>Actinomycetota</taxon>
        <taxon>Actinomycetes</taxon>
        <taxon>Jiangellales</taxon>
        <taxon>Jiangellaceae</taxon>
        <taxon>Phytoactinopolyspora</taxon>
    </lineage>
</organism>
<keyword evidence="4" id="KW-1185">Reference proteome</keyword>
<dbReference type="InterPro" id="IPR036390">
    <property type="entry name" value="WH_DNA-bd_sf"/>
</dbReference>
<reference evidence="3 4" key="1">
    <citation type="submission" date="2020-02" db="EMBL/GenBank/DDBJ databases">
        <authorList>
            <person name="Li X.-J."/>
            <person name="Han X.-M."/>
        </authorList>
    </citation>
    <scope>NUCLEOTIDE SEQUENCE [LARGE SCALE GENOMIC DNA]</scope>
    <source>
        <strain evidence="3 4">CCTCC AB 2017055</strain>
    </source>
</reference>
<evidence type="ECO:0000313" key="3">
    <source>
        <dbReference type="EMBL" id="NEE04589.1"/>
    </source>
</evidence>
<comment type="caution">
    <text evidence="3">The sequence shown here is derived from an EMBL/GenBank/DDBJ whole genome shotgun (WGS) entry which is preliminary data.</text>
</comment>